<organism evidence="2 3">
    <name type="scientific">Stylonychia lemnae</name>
    <name type="common">Ciliate</name>
    <dbReference type="NCBI Taxonomy" id="5949"/>
    <lineage>
        <taxon>Eukaryota</taxon>
        <taxon>Sar</taxon>
        <taxon>Alveolata</taxon>
        <taxon>Ciliophora</taxon>
        <taxon>Intramacronucleata</taxon>
        <taxon>Spirotrichea</taxon>
        <taxon>Stichotrichia</taxon>
        <taxon>Sporadotrichida</taxon>
        <taxon>Oxytrichidae</taxon>
        <taxon>Stylonychinae</taxon>
        <taxon>Stylonychia</taxon>
    </lineage>
</organism>
<protein>
    <submittedName>
        <fullName evidence="2">Uncharacterized protein</fullName>
    </submittedName>
</protein>
<accession>A0A077ZU98</accession>
<dbReference type="SUPFAM" id="SSF56112">
    <property type="entry name" value="Protein kinase-like (PK-like)"/>
    <property type="match status" value="1"/>
</dbReference>
<sequence>MKGRKGFPKLQDVIFFEDLPIIITNFLGADLRQSVLKNKNNHICQVAALEILKLLYQPTQKLMQQIIIFEWHIDPSRRDDIESLIYVSLYLLNGKPHWIKYPDSMSKIELVNYIKQVRLLKNIKDYGSCIPQCLLDIFDKVRRLQFSEEPNYSEYIRIIEEQLGNQKCIIDSEFEFNINQDENKSIFNHQCKLRDLDNPILKSHENQTEYQSQALNGVIPQLFNQIQSSNLMSLQELKLETKQQKIEIKVEDIEIFDEDLDRIEEEMANVNVVRDQVYRENNLKLKTSQSDHLISRPKFSALIEVSIPSNLSDNSQNEQLEQIIKYSHSSKNQFNQAQIQFENINYFKITQ</sequence>
<dbReference type="InterPro" id="IPR050235">
    <property type="entry name" value="CK1_Ser-Thr_kinase"/>
</dbReference>
<keyword evidence="3" id="KW-1185">Reference proteome</keyword>
<dbReference type="InParanoid" id="A0A077ZU98"/>
<dbReference type="PANTHER" id="PTHR11909">
    <property type="entry name" value="CASEIN KINASE-RELATED"/>
    <property type="match status" value="1"/>
</dbReference>
<dbReference type="AlphaFoldDB" id="A0A077ZU98"/>
<gene>
    <name evidence="2" type="primary">Contig1025.g1115</name>
    <name evidence="2" type="ORF">STYLEM_2125</name>
</gene>
<dbReference type="Proteomes" id="UP000039865">
    <property type="component" value="Unassembled WGS sequence"/>
</dbReference>
<feature type="coiled-coil region" evidence="1">
    <location>
        <begin position="246"/>
        <end position="280"/>
    </location>
</feature>
<dbReference type="EMBL" id="CCKQ01002054">
    <property type="protein sequence ID" value="CDW73149.1"/>
    <property type="molecule type" value="Genomic_DNA"/>
</dbReference>
<dbReference type="OrthoDB" id="5579860at2759"/>
<proteinExistence type="predicted"/>
<evidence type="ECO:0000256" key="1">
    <source>
        <dbReference type="SAM" id="Coils"/>
    </source>
</evidence>
<dbReference type="InterPro" id="IPR011009">
    <property type="entry name" value="Kinase-like_dom_sf"/>
</dbReference>
<keyword evidence="1" id="KW-0175">Coiled coil</keyword>
<name>A0A077ZU98_STYLE</name>
<reference evidence="2 3" key="1">
    <citation type="submission" date="2014-06" db="EMBL/GenBank/DDBJ databases">
        <authorList>
            <person name="Swart Estienne"/>
        </authorList>
    </citation>
    <scope>NUCLEOTIDE SEQUENCE [LARGE SCALE GENOMIC DNA]</scope>
    <source>
        <strain evidence="2 3">130c</strain>
    </source>
</reference>
<evidence type="ECO:0000313" key="2">
    <source>
        <dbReference type="EMBL" id="CDW73149.1"/>
    </source>
</evidence>
<dbReference type="Gene3D" id="1.10.510.10">
    <property type="entry name" value="Transferase(Phosphotransferase) domain 1"/>
    <property type="match status" value="1"/>
</dbReference>
<evidence type="ECO:0000313" key="3">
    <source>
        <dbReference type="Proteomes" id="UP000039865"/>
    </source>
</evidence>